<dbReference type="GO" id="GO:0099402">
    <property type="term" value="P:plant organ development"/>
    <property type="evidence" value="ECO:0007669"/>
    <property type="project" value="UniProtKB-ARBA"/>
</dbReference>
<evidence type="ECO:0000313" key="4">
    <source>
        <dbReference type="Proteomes" id="UP001168098"/>
    </source>
</evidence>
<feature type="repeat" description="PPR" evidence="2">
    <location>
        <begin position="375"/>
        <end position="409"/>
    </location>
</feature>
<dbReference type="FunFam" id="1.25.40.10:FF:000343">
    <property type="entry name" value="Pentatricopeptide repeat-containing protein At3g58590"/>
    <property type="match status" value="1"/>
</dbReference>
<dbReference type="NCBIfam" id="TIGR00756">
    <property type="entry name" value="PPR"/>
    <property type="match status" value="5"/>
</dbReference>
<dbReference type="FunFam" id="1.25.40.10:FF:001323">
    <property type="entry name" value="Pentatricopeptide repeat-containing protein At2g33680"/>
    <property type="match status" value="1"/>
</dbReference>
<evidence type="ECO:0008006" key="5">
    <source>
        <dbReference type="Google" id="ProtNLM"/>
    </source>
</evidence>
<comment type="caution">
    <text evidence="3">The sequence shown here is derived from an EMBL/GenBank/DDBJ whole genome shotgun (WGS) entry which is preliminary data.</text>
</comment>
<name>A0AA39D6Z7_VITRO</name>
<dbReference type="PANTHER" id="PTHR24015:SF47">
    <property type="entry name" value="OS01G0374200 PROTEIN"/>
    <property type="match status" value="1"/>
</dbReference>
<keyword evidence="1" id="KW-0677">Repeat</keyword>
<dbReference type="InterPro" id="IPR011990">
    <property type="entry name" value="TPR-like_helical_dom_sf"/>
</dbReference>
<dbReference type="FunFam" id="1.25.40.10:FF:000158">
    <property type="entry name" value="pentatricopeptide repeat-containing protein At2g33680"/>
    <property type="match status" value="1"/>
</dbReference>
<dbReference type="PROSITE" id="PS51375">
    <property type="entry name" value="PPR"/>
    <property type="match status" value="5"/>
</dbReference>
<feature type="repeat" description="PPR" evidence="2">
    <location>
        <begin position="476"/>
        <end position="510"/>
    </location>
</feature>
<dbReference type="AlphaFoldDB" id="A0AA39D6Z7"/>
<dbReference type="Pfam" id="PF20431">
    <property type="entry name" value="E_motif"/>
    <property type="match status" value="1"/>
</dbReference>
<dbReference type="InterPro" id="IPR046848">
    <property type="entry name" value="E_motif"/>
</dbReference>
<protein>
    <recommendedName>
        <fullName evidence="5">Pentatricopeptide repeat-containing protein</fullName>
    </recommendedName>
</protein>
<dbReference type="GO" id="GO:0003723">
    <property type="term" value="F:RNA binding"/>
    <property type="evidence" value="ECO:0007669"/>
    <property type="project" value="InterPro"/>
</dbReference>
<dbReference type="Pfam" id="PF01535">
    <property type="entry name" value="PPR"/>
    <property type="match status" value="3"/>
</dbReference>
<feature type="repeat" description="PPR" evidence="2">
    <location>
        <begin position="142"/>
        <end position="176"/>
    </location>
</feature>
<reference evidence="3 4" key="1">
    <citation type="journal article" date="2023" name="BMC Biotechnol.">
        <title>Vitis rotundifolia cv Carlos genome sequencing.</title>
        <authorList>
            <person name="Huff M."/>
            <person name="Hulse-Kemp A."/>
            <person name="Scheffler B."/>
            <person name="Youngblood R."/>
            <person name="Simpson S."/>
            <person name="Babiker E."/>
            <person name="Staton M."/>
        </authorList>
    </citation>
    <scope>NUCLEOTIDE SEQUENCE [LARGE SCALE GENOMIC DNA]</scope>
    <source>
        <tissue evidence="3">Leaf</tissue>
    </source>
</reference>
<evidence type="ECO:0000256" key="2">
    <source>
        <dbReference type="PROSITE-ProRule" id="PRU00708"/>
    </source>
</evidence>
<sequence>MTLPSNRTFFTALLQYTHNRSLQKGKALHAQIIKSSSSCVYIANSLVNLYAKCQRLREAKFVFERIQNKDVVSWNCIINGYSQHGASGSSHVMELFQQMRAENTAPNAHTFAGVFTAASNSVDVAGGRLAHAVAIKMDSCRDVFVGSSLMNMYCKAGLTPEARKVFDTMPERNSVSWATMISGYASQKLVAEALGLFGLMRREEEGENEFVFTSVLSALTLPELVNNGKQIHCIAVKNGLLSIVSVGNALVTMYAKCGSLDDALQTFETSSDKNSITWSAMITGYAQSGDSHKALKLFSSMHLSGVRPSEFTFVGVLNACSDLGDAWEGKQVHDYLLKLGFESQIYVMTALVDMYAKCSSIVDARKGFDYLQEPDIVLWTSMIGGYVQNGENEDALSLYGRMEMEGILPNELTMASVLKACSSLAALEQGKQIHARTVKYGFGLEVPIGSALSTMYAKCGCLKDGTLVFRRMPARDVVSWNAMISGLSQNGRGKEALELFEEMQLEGTKPDYVTFVNILSACSHMGLVERGWGYFRMMFYEFGMDPRVEHYACMVDILSRAGKLKEAIEFTESATIDHGMCLWRIILGACRNYRNYELGAYAGEKLMELGSQESSAYVLLSSIYSALGRWEDVERVRRMMKLRGVSKEPGCSWIELKSGVHVFVVKDQMHPQIGDIHVGLQRLSKQMKDEGYEPATDSFSAAL</sequence>
<keyword evidence="4" id="KW-1185">Reference proteome</keyword>
<evidence type="ECO:0000256" key="1">
    <source>
        <dbReference type="ARBA" id="ARBA00022737"/>
    </source>
</evidence>
<dbReference type="GO" id="GO:0009451">
    <property type="term" value="P:RNA modification"/>
    <property type="evidence" value="ECO:0007669"/>
    <property type="project" value="InterPro"/>
</dbReference>
<dbReference type="InterPro" id="IPR002885">
    <property type="entry name" value="PPR_rpt"/>
</dbReference>
<dbReference type="FunFam" id="1.25.40.10:FF:000955">
    <property type="entry name" value="Tetratricopeptide repeat (TPR)-like superfamily protein"/>
    <property type="match status" value="1"/>
</dbReference>
<dbReference type="Gene3D" id="1.25.40.10">
    <property type="entry name" value="Tetratricopeptide repeat domain"/>
    <property type="match status" value="5"/>
</dbReference>
<dbReference type="InterPro" id="IPR046960">
    <property type="entry name" value="PPR_At4g14850-like_plant"/>
</dbReference>
<dbReference type="Proteomes" id="UP001168098">
    <property type="component" value="Unassembled WGS sequence"/>
</dbReference>
<feature type="repeat" description="PPR" evidence="2">
    <location>
        <begin position="274"/>
        <end position="308"/>
    </location>
</feature>
<evidence type="ECO:0000313" key="3">
    <source>
        <dbReference type="EMBL" id="KAJ9673421.1"/>
    </source>
</evidence>
<feature type="repeat" description="PPR" evidence="2">
    <location>
        <begin position="70"/>
        <end position="106"/>
    </location>
</feature>
<accession>A0AA39D6Z7</accession>
<organism evidence="3 4">
    <name type="scientific">Vitis rotundifolia</name>
    <name type="common">Muscadine grape</name>
    <dbReference type="NCBI Taxonomy" id="103349"/>
    <lineage>
        <taxon>Eukaryota</taxon>
        <taxon>Viridiplantae</taxon>
        <taxon>Streptophyta</taxon>
        <taxon>Embryophyta</taxon>
        <taxon>Tracheophyta</taxon>
        <taxon>Spermatophyta</taxon>
        <taxon>Magnoliopsida</taxon>
        <taxon>eudicotyledons</taxon>
        <taxon>Gunneridae</taxon>
        <taxon>Pentapetalae</taxon>
        <taxon>rosids</taxon>
        <taxon>Vitales</taxon>
        <taxon>Vitaceae</taxon>
        <taxon>Viteae</taxon>
        <taxon>Vitis</taxon>
    </lineage>
</organism>
<dbReference type="FunFam" id="1.25.40.10:FF:000687">
    <property type="entry name" value="Pentatricopeptide repeat-containing protein At4g33170"/>
    <property type="match status" value="1"/>
</dbReference>
<gene>
    <name evidence="3" type="ORF">PVL29_023154</name>
</gene>
<dbReference type="EMBL" id="JARBHA010000018">
    <property type="protein sequence ID" value="KAJ9673421.1"/>
    <property type="molecule type" value="Genomic_DNA"/>
</dbReference>
<proteinExistence type="predicted"/>
<dbReference type="Pfam" id="PF13041">
    <property type="entry name" value="PPR_2"/>
    <property type="match status" value="4"/>
</dbReference>
<dbReference type="PANTHER" id="PTHR24015">
    <property type="entry name" value="OS07G0578800 PROTEIN-RELATED"/>
    <property type="match status" value="1"/>
</dbReference>